<dbReference type="EC" id="2.2.1.6" evidence="8"/>
<dbReference type="PANTHER" id="PTHR30239:SF0">
    <property type="entry name" value="ACETOLACTATE SYNTHASE SMALL SUBUNIT 1, CHLOROPLASTIC"/>
    <property type="match status" value="1"/>
</dbReference>
<evidence type="ECO:0000256" key="6">
    <source>
        <dbReference type="ARBA" id="ARBA00023304"/>
    </source>
</evidence>
<dbReference type="InterPro" id="IPR054480">
    <property type="entry name" value="AHAS_small-like_ACT"/>
</dbReference>
<dbReference type="InterPro" id="IPR004789">
    <property type="entry name" value="Acetalactate_synth_ssu"/>
</dbReference>
<keyword evidence="6 8" id="KW-0100">Branched-chain amino acid biosynthesis</keyword>
<evidence type="ECO:0000256" key="2">
    <source>
        <dbReference type="ARBA" id="ARBA00005025"/>
    </source>
</evidence>
<dbReference type="PROSITE" id="PS51671">
    <property type="entry name" value="ACT"/>
    <property type="match status" value="1"/>
</dbReference>
<dbReference type="Gene3D" id="3.30.70.1150">
    <property type="entry name" value="ACT-like. Chain A, domain 2"/>
    <property type="match status" value="1"/>
</dbReference>
<name>A0A074L197_9BACT</name>
<dbReference type="STRING" id="1048983.EL17_04530"/>
<protein>
    <recommendedName>
        <fullName evidence="8">Acetolactate synthase small subunit</fullName>
        <shortName evidence="8">AHAS</shortName>
        <shortName evidence="8">ALS</shortName>
        <ecNumber evidence="8">2.2.1.6</ecNumber>
    </recommendedName>
    <alternativeName>
        <fullName evidence="8">Acetohydroxy-acid synthase small subunit</fullName>
    </alternativeName>
</protein>
<reference evidence="10 11" key="1">
    <citation type="submission" date="2014-04" db="EMBL/GenBank/DDBJ databases">
        <title>Characterization and application of a salt tolerant electro-active bacterium.</title>
        <authorList>
            <person name="Yang L."/>
            <person name="Wei S."/>
            <person name="Tay Q.X.M."/>
        </authorList>
    </citation>
    <scope>NUCLEOTIDE SEQUENCE [LARGE SCALE GENOMIC DNA]</scope>
    <source>
        <strain evidence="10 11">LY1</strain>
    </source>
</reference>
<evidence type="ECO:0000313" key="11">
    <source>
        <dbReference type="Proteomes" id="UP000027821"/>
    </source>
</evidence>
<feature type="domain" description="ACT" evidence="9">
    <location>
        <begin position="6"/>
        <end position="86"/>
    </location>
</feature>
<dbReference type="InterPro" id="IPR045865">
    <property type="entry name" value="ACT-like_dom_sf"/>
</dbReference>
<evidence type="ECO:0000259" key="9">
    <source>
        <dbReference type="PROSITE" id="PS51671"/>
    </source>
</evidence>
<dbReference type="GO" id="GO:1990610">
    <property type="term" value="F:acetolactate synthase regulator activity"/>
    <property type="evidence" value="ECO:0007669"/>
    <property type="project" value="UniProtKB-UniRule"/>
</dbReference>
<sequence length="166" mass="19139">MKKKYTISIFTEHFIGILNQITIIFTRRGVNIDGFTASESKDDGIYRMIIVVHTDEAQVVQLVKQIERIIDVIKAFYYVDEEVVYQELALYKLPVTSLDPSLEKVIRQFNAHIISAEKDFVVIELTGHKEDTQALLEILKDFDLLEFARSGRVAIAKPMQTIDKYL</sequence>
<dbReference type="eggNOG" id="COG0440">
    <property type="taxonomic scope" value="Bacteria"/>
</dbReference>
<keyword evidence="11" id="KW-1185">Reference proteome</keyword>
<dbReference type="PANTHER" id="PTHR30239">
    <property type="entry name" value="ACETOLACTATE SYNTHASE SMALL SUBUNIT"/>
    <property type="match status" value="1"/>
</dbReference>
<dbReference type="GO" id="GO:0003984">
    <property type="term" value="F:acetolactate synthase activity"/>
    <property type="evidence" value="ECO:0007669"/>
    <property type="project" value="UniProtKB-UniRule"/>
</dbReference>
<organism evidence="10 11">
    <name type="scientific">Anditalea andensis</name>
    <dbReference type="NCBI Taxonomy" id="1048983"/>
    <lineage>
        <taxon>Bacteria</taxon>
        <taxon>Pseudomonadati</taxon>
        <taxon>Bacteroidota</taxon>
        <taxon>Cytophagia</taxon>
        <taxon>Cytophagales</taxon>
        <taxon>Cytophagaceae</taxon>
        <taxon>Anditalea</taxon>
    </lineage>
</organism>
<comment type="similarity">
    <text evidence="3 8">Belongs to the acetolactate synthase small subunit family.</text>
</comment>
<comment type="pathway">
    <text evidence="2 8">Amino-acid biosynthesis; L-valine biosynthesis; L-valine from pyruvate: step 1/4.</text>
</comment>
<comment type="catalytic activity">
    <reaction evidence="7 8">
        <text>2 pyruvate + H(+) = (2S)-2-acetolactate + CO2</text>
        <dbReference type="Rhea" id="RHEA:25249"/>
        <dbReference type="ChEBI" id="CHEBI:15361"/>
        <dbReference type="ChEBI" id="CHEBI:15378"/>
        <dbReference type="ChEBI" id="CHEBI:16526"/>
        <dbReference type="ChEBI" id="CHEBI:58476"/>
        <dbReference type="EC" id="2.2.1.6"/>
    </reaction>
</comment>
<dbReference type="OrthoDB" id="1523722at2"/>
<evidence type="ECO:0000256" key="4">
    <source>
        <dbReference type="ARBA" id="ARBA00011744"/>
    </source>
</evidence>
<comment type="function">
    <text evidence="8">Catalyzes the conversion of 2 pyruvate molecules into acetolactate in the first common step of the biosynthetic pathway of the branched-amino acids such as leucine, isoleucine, and valine.</text>
</comment>
<comment type="caution">
    <text evidence="10">The sequence shown here is derived from an EMBL/GenBank/DDBJ whole genome shotgun (WGS) entry which is preliminary data.</text>
</comment>
<dbReference type="Gene3D" id="3.30.70.260">
    <property type="match status" value="1"/>
</dbReference>
<dbReference type="GO" id="GO:0009099">
    <property type="term" value="P:L-valine biosynthetic process"/>
    <property type="evidence" value="ECO:0007669"/>
    <property type="project" value="UniProtKB-UniRule"/>
</dbReference>
<evidence type="ECO:0000256" key="3">
    <source>
        <dbReference type="ARBA" id="ARBA00006341"/>
    </source>
</evidence>
<comment type="subunit">
    <text evidence="4 8">Dimer of large and small chains.</text>
</comment>
<dbReference type="CDD" id="cd04878">
    <property type="entry name" value="ACT_AHAS"/>
    <property type="match status" value="1"/>
</dbReference>
<dbReference type="Pfam" id="PF10369">
    <property type="entry name" value="ALS_ss_C"/>
    <property type="match status" value="1"/>
</dbReference>
<dbReference type="InterPro" id="IPR002912">
    <property type="entry name" value="ACT_dom"/>
</dbReference>
<dbReference type="InterPro" id="IPR019455">
    <property type="entry name" value="Acetolactate_synth_ssu_C"/>
</dbReference>
<dbReference type="RefSeq" id="WP_035071352.1">
    <property type="nucleotide sequence ID" value="NZ_JMIH01000014.1"/>
</dbReference>
<evidence type="ECO:0000256" key="1">
    <source>
        <dbReference type="ARBA" id="ARBA00004974"/>
    </source>
</evidence>
<evidence type="ECO:0000256" key="7">
    <source>
        <dbReference type="ARBA" id="ARBA00048670"/>
    </source>
</evidence>
<evidence type="ECO:0000256" key="8">
    <source>
        <dbReference type="RuleBase" id="RU368092"/>
    </source>
</evidence>
<dbReference type="EMBL" id="JMIH01000014">
    <property type="protein sequence ID" value="KEO74949.1"/>
    <property type="molecule type" value="Genomic_DNA"/>
</dbReference>
<proteinExistence type="inferred from homology"/>
<evidence type="ECO:0000256" key="5">
    <source>
        <dbReference type="ARBA" id="ARBA00022605"/>
    </source>
</evidence>
<comment type="pathway">
    <text evidence="1 8">Amino-acid biosynthesis; L-isoleucine biosynthesis; L-isoleucine from 2-oxobutanoate: step 1/4.</text>
</comment>
<dbReference type="Pfam" id="PF22629">
    <property type="entry name" value="ACT_AHAS_ss"/>
    <property type="match status" value="1"/>
</dbReference>
<gene>
    <name evidence="10" type="ORF">EL17_04530</name>
</gene>
<dbReference type="SUPFAM" id="SSF55021">
    <property type="entry name" value="ACT-like"/>
    <property type="match status" value="2"/>
</dbReference>
<dbReference type="InterPro" id="IPR027271">
    <property type="entry name" value="Acetolactate_synth/TF_NikR_C"/>
</dbReference>
<dbReference type="InterPro" id="IPR039557">
    <property type="entry name" value="AHAS_ACT"/>
</dbReference>
<dbReference type="AlphaFoldDB" id="A0A074L197"/>
<dbReference type="Proteomes" id="UP000027821">
    <property type="component" value="Unassembled WGS sequence"/>
</dbReference>
<accession>A0A074L197</accession>
<evidence type="ECO:0000313" key="10">
    <source>
        <dbReference type="EMBL" id="KEO74949.1"/>
    </source>
</evidence>
<dbReference type="GO" id="GO:0009097">
    <property type="term" value="P:isoleucine biosynthetic process"/>
    <property type="evidence" value="ECO:0007669"/>
    <property type="project" value="UniProtKB-UniRule"/>
</dbReference>
<dbReference type="NCBIfam" id="TIGR00119">
    <property type="entry name" value="acolac_sm"/>
    <property type="match status" value="1"/>
</dbReference>
<dbReference type="GO" id="GO:0005829">
    <property type="term" value="C:cytosol"/>
    <property type="evidence" value="ECO:0007669"/>
    <property type="project" value="TreeGrafter"/>
</dbReference>
<dbReference type="UniPathway" id="UPA00049">
    <property type="reaction ID" value="UER00059"/>
</dbReference>
<keyword evidence="8" id="KW-0808">Transferase</keyword>
<dbReference type="UniPathway" id="UPA00047">
    <property type="reaction ID" value="UER00055"/>
</dbReference>
<keyword evidence="5 8" id="KW-0028">Amino-acid biosynthesis</keyword>